<reference evidence="5" key="1">
    <citation type="submission" date="2025-08" db="UniProtKB">
        <authorList>
            <consortium name="RefSeq"/>
        </authorList>
    </citation>
    <scope>IDENTIFICATION</scope>
    <source>
        <tissue evidence="5">Thorax and Abdomen</tissue>
    </source>
</reference>
<dbReference type="InterPro" id="IPR051217">
    <property type="entry name" value="Insect_Cuticle_Struc_Prot"/>
</dbReference>
<dbReference type="PROSITE" id="PS51155">
    <property type="entry name" value="CHIT_BIND_RR_2"/>
    <property type="match status" value="1"/>
</dbReference>
<dbReference type="InterPro" id="IPR000618">
    <property type="entry name" value="Insect_cuticle"/>
</dbReference>
<sequence length="172" mass="18669">MHRRLEPGYKTVTVNRAAAVLKVRLGAHTLEPADHFRSHNSDPPARHRTIFLLPLLVAVLADPQGPAYLPPTGNSPGRPAAGHPDEWAGDPANYEFSYEVQDAASGLDFGHREMRKDDEATGSYHVLLPDGRTQIVDYVADGGGYRPMVRYEGTASFPAPGGQSGSGEGYRY</sequence>
<dbReference type="RefSeq" id="XP_046601992.1">
    <property type="nucleotide sequence ID" value="XM_046746036.1"/>
</dbReference>
<evidence type="ECO:0000256" key="2">
    <source>
        <dbReference type="PROSITE-ProRule" id="PRU00497"/>
    </source>
</evidence>
<protein>
    <submittedName>
        <fullName evidence="5">Pro-resilin-like</fullName>
    </submittedName>
</protein>
<dbReference type="Pfam" id="PF00379">
    <property type="entry name" value="Chitin_bind_4"/>
    <property type="match status" value="1"/>
</dbReference>
<gene>
    <name evidence="5" type="primary">LOC107221207</name>
</gene>
<accession>A0ABM3GNZ4</accession>
<keyword evidence="1 2" id="KW-0193">Cuticle</keyword>
<dbReference type="PRINTS" id="PR00947">
    <property type="entry name" value="CUTICLE"/>
</dbReference>
<evidence type="ECO:0000256" key="3">
    <source>
        <dbReference type="SAM" id="MobiDB-lite"/>
    </source>
</evidence>
<evidence type="ECO:0000313" key="4">
    <source>
        <dbReference type="Proteomes" id="UP000829291"/>
    </source>
</evidence>
<dbReference type="PANTHER" id="PTHR12236">
    <property type="entry name" value="STRUCTURAL CONTITUENT OF CUTICLE"/>
    <property type="match status" value="1"/>
</dbReference>
<name>A0ABM3GNZ4_NEOLC</name>
<dbReference type="InterPro" id="IPR031311">
    <property type="entry name" value="CHIT_BIND_RR_consensus"/>
</dbReference>
<evidence type="ECO:0000313" key="5">
    <source>
        <dbReference type="RefSeq" id="XP_046601992.1"/>
    </source>
</evidence>
<keyword evidence="4" id="KW-1185">Reference proteome</keyword>
<dbReference type="PANTHER" id="PTHR12236:SF98">
    <property type="entry name" value="CUTICULAR PROTEIN 56F"/>
    <property type="match status" value="1"/>
</dbReference>
<proteinExistence type="predicted"/>
<dbReference type="Proteomes" id="UP000829291">
    <property type="component" value="Chromosome 7"/>
</dbReference>
<organism evidence="4 5">
    <name type="scientific">Neodiprion lecontei</name>
    <name type="common">Redheaded pine sawfly</name>
    <dbReference type="NCBI Taxonomy" id="441921"/>
    <lineage>
        <taxon>Eukaryota</taxon>
        <taxon>Metazoa</taxon>
        <taxon>Ecdysozoa</taxon>
        <taxon>Arthropoda</taxon>
        <taxon>Hexapoda</taxon>
        <taxon>Insecta</taxon>
        <taxon>Pterygota</taxon>
        <taxon>Neoptera</taxon>
        <taxon>Endopterygota</taxon>
        <taxon>Hymenoptera</taxon>
        <taxon>Tenthredinoidea</taxon>
        <taxon>Diprionidae</taxon>
        <taxon>Diprioninae</taxon>
        <taxon>Neodiprion</taxon>
    </lineage>
</organism>
<dbReference type="PROSITE" id="PS00233">
    <property type="entry name" value="CHIT_BIND_RR_1"/>
    <property type="match status" value="1"/>
</dbReference>
<feature type="region of interest" description="Disordered" evidence="3">
    <location>
        <begin position="67"/>
        <end position="88"/>
    </location>
</feature>
<dbReference type="GeneID" id="107221207"/>
<evidence type="ECO:0000256" key="1">
    <source>
        <dbReference type="ARBA" id="ARBA00022460"/>
    </source>
</evidence>